<organism evidence="20 21">
    <name type="scientific">Jeotgalicoccus saudimassiliensis</name>
    <dbReference type="NCBI Taxonomy" id="1461582"/>
    <lineage>
        <taxon>Bacteria</taxon>
        <taxon>Bacillati</taxon>
        <taxon>Bacillota</taxon>
        <taxon>Bacilli</taxon>
        <taxon>Bacillales</taxon>
        <taxon>Staphylococcaceae</taxon>
        <taxon>Jeotgalicoccus</taxon>
    </lineage>
</organism>
<dbReference type="PRINTS" id="PR00344">
    <property type="entry name" value="BCTRLSENSOR"/>
</dbReference>
<dbReference type="PANTHER" id="PTHR45528:SF11">
    <property type="entry name" value="HISTIDINE KINASE"/>
    <property type="match status" value="1"/>
</dbReference>
<dbReference type="AlphaFoldDB" id="A0A078M2U3"/>
<keyword evidence="21" id="KW-1185">Reference proteome</keyword>
<keyword evidence="11 17" id="KW-1133">Transmembrane helix</keyword>
<sequence>MKSLYVKFVVMTLGIMILSFFIAFVVSNAYYQFNLKDSNDEKNTVIAAEIAEFIEGNPDVQIEDYLSTVAASGYQMYLADGEAHKSFFGADFNDHNLSSNVVKSVLNGETYHGMANFEAEIFVTGFFANELTNTIGVPVNHDGTAYALFIRPDINLLFNEMHLLFGILFMLTVLLSIVLVFISAHFLIKPVTKLSEATKLLAAGDYSVHDLDTNRRDELGELSSNFVRMSRQIEYNDKIQMDFISNISHDIQSPLSSIKGYNKLLNKPLTAAERSEYTETVDFEIDRLSTMTEQLLILSSIDHEDYLLRKESYNLREQLERLIKVYEWKINEKGLMLSHKLQDTEIMADKALMNTVWDNLLSNAVKYNGDAGSIDIEMTHYKAHTVIRISDTGEGIDTVSIDKIFDRFYRVDTARTSSVSGTGLGLSIVKKILELHNGSINVRSSENGTVFTVRLPVDTAE</sequence>
<evidence type="ECO:0000256" key="9">
    <source>
        <dbReference type="ARBA" id="ARBA00022777"/>
    </source>
</evidence>
<feature type="domain" description="Histidine kinase" evidence="18">
    <location>
        <begin position="246"/>
        <end position="459"/>
    </location>
</feature>
<evidence type="ECO:0000259" key="19">
    <source>
        <dbReference type="PROSITE" id="PS50885"/>
    </source>
</evidence>
<dbReference type="SUPFAM" id="SSF47384">
    <property type="entry name" value="Homodimeric domain of signal transducing histidine kinase"/>
    <property type="match status" value="1"/>
</dbReference>
<dbReference type="SUPFAM" id="SSF158472">
    <property type="entry name" value="HAMP domain-like"/>
    <property type="match status" value="1"/>
</dbReference>
<evidence type="ECO:0000256" key="10">
    <source>
        <dbReference type="ARBA" id="ARBA00022840"/>
    </source>
</evidence>
<dbReference type="PROSITE" id="PS50109">
    <property type="entry name" value="HIS_KIN"/>
    <property type="match status" value="1"/>
</dbReference>
<keyword evidence="12" id="KW-0902">Two-component regulatory system</keyword>
<dbReference type="GO" id="GO:0005886">
    <property type="term" value="C:plasma membrane"/>
    <property type="evidence" value="ECO:0007669"/>
    <property type="project" value="UniProtKB-SubCell"/>
</dbReference>
<proteinExistence type="predicted"/>
<keyword evidence="5" id="KW-0597">Phosphoprotein</keyword>
<dbReference type="InterPro" id="IPR003661">
    <property type="entry name" value="HisK_dim/P_dom"/>
</dbReference>
<dbReference type="Pfam" id="PF02518">
    <property type="entry name" value="HATPase_c"/>
    <property type="match status" value="1"/>
</dbReference>
<evidence type="ECO:0000256" key="16">
    <source>
        <dbReference type="ARBA" id="ARBA00040841"/>
    </source>
</evidence>
<dbReference type="EMBL" id="CCSE01000001">
    <property type="protein sequence ID" value="CEA01748.1"/>
    <property type="molecule type" value="Genomic_DNA"/>
</dbReference>
<dbReference type="PANTHER" id="PTHR45528">
    <property type="entry name" value="SENSOR HISTIDINE KINASE CPXA"/>
    <property type="match status" value="1"/>
</dbReference>
<evidence type="ECO:0000256" key="14">
    <source>
        <dbReference type="ARBA" id="ARBA00023136"/>
    </source>
</evidence>
<keyword evidence="9" id="KW-0418">Kinase</keyword>
<dbReference type="STRING" id="1461582.BN1048_01476"/>
<dbReference type="InterPro" id="IPR036097">
    <property type="entry name" value="HisK_dim/P_sf"/>
</dbReference>
<dbReference type="SUPFAM" id="SSF55874">
    <property type="entry name" value="ATPase domain of HSP90 chaperone/DNA topoisomerase II/histidine kinase"/>
    <property type="match status" value="1"/>
</dbReference>
<evidence type="ECO:0000313" key="21">
    <source>
        <dbReference type="Proteomes" id="UP000044136"/>
    </source>
</evidence>
<dbReference type="InterPro" id="IPR003594">
    <property type="entry name" value="HATPase_dom"/>
</dbReference>
<feature type="domain" description="HAMP" evidence="19">
    <location>
        <begin position="185"/>
        <end position="238"/>
    </location>
</feature>
<dbReference type="eggNOG" id="COG2205">
    <property type="taxonomic scope" value="Bacteria"/>
</dbReference>
<dbReference type="SMART" id="SM00387">
    <property type="entry name" value="HATPase_c"/>
    <property type="match status" value="1"/>
</dbReference>
<dbReference type="InterPro" id="IPR036890">
    <property type="entry name" value="HATPase_C_sf"/>
</dbReference>
<keyword evidence="14 17" id="KW-0472">Membrane</keyword>
<evidence type="ECO:0000256" key="15">
    <source>
        <dbReference type="ARBA" id="ARBA00037219"/>
    </source>
</evidence>
<evidence type="ECO:0000256" key="1">
    <source>
        <dbReference type="ARBA" id="ARBA00000085"/>
    </source>
</evidence>
<dbReference type="PROSITE" id="PS50885">
    <property type="entry name" value="HAMP"/>
    <property type="match status" value="1"/>
</dbReference>
<evidence type="ECO:0000256" key="6">
    <source>
        <dbReference type="ARBA" id="ARBA00022679"/>
    </source>
</evidence>
<evidence type="ECO:0000313" key="20">
    <source>
        <dbReference type="EMBL" id="CEA01748.1"/>
    </source>
</evidence>
<keyword evidence="6" id="KW-0808">Transferase</keyword>
<dbReference type="SMART" id="SM00388">
    <property type="entry name" value="HisKA"/>
    <property type="match status" value="1"/>
</dbReference>
<evidence type="ECO:0000256" key="4">
    <source>
        <dbReference type="ARBA" id="ARBA00022475"/>
    </source>
</evidence>
<evidence type="ECO:0000256" key="11">
    <source>
        <dbReference type="ARBA" id="ARBA00022989"/>
    </source>
</evidence>
<keyword evidence="10" id="KW-0067">ATP-binding</keyword>
<evidence type="ECO:0000256" key="12">
    <source>
        <dbReference type="ARBA" id="ARBA00023012"/>
    </source>
</evidence>
<dbReference type="EC" id="2.7.13.3" evidence="3"/>
<evidence type="ECO:0000256" key="7">
    <source>
        <dbReference type="ARBA" id="ARBA00022692"/>
    </source>
</evidence>
<dbReference type="CDD" id="cd06225">
    <property type="entry name" value="HAMP"/>
    <property type="match status" value="1"/>
</dbReference>
<dbReference type="CDD" id="cd00082">
    <property type="entry name" value="HisKA"/>
    <property type="match status" value="1"/>
</dbReference>
<dbReference type="FunFam" id="3.30.565.10:FF:000006">
    <property type="entry name" value="Sensor histidine kinase WalK"/>
    <property type="match status" value="1"/>
</dbReference>
<feature type="transmembrane region" description="Helical" evidence="17">
    <location>
        <begin position="163"/>
        <end position="188"/>
    </location>
</feature>
<comment type="subcellular location">
    <subcellularLocation>
        <location evidence="2">Cell membrane</location>
        <topology evidence="2">Multi-pass membrane protein</topology>
    </subcellularLocation>
</comment>
<evidence type="ECO:0000256" key="13">
    <source>
        <dbReference type="ARBA" id="ARBA00023026"/>
    </source>
</evidence>
<evidence type="ECO:0000256" key="8">
    <source>
        <dbReference type="ARBA" id="ARBA00022741"/>
    </source>
</evidence>
<evidence type="ECO:0000256" key="5">
    <source>
        <dbReference type="ARBA" id="ARBA00022553"/>
    </source>
</evidence>
<feature type="transmembrane region" description="Helical" evidence="17">
    <location>
        <begin position="6"/>
        <end position="26"/>
    </location>
</feature>
<dbReference type="Pfam" id="PF00512">
    <property type="entry name" value="HisKA"/>
    <property type="match status" value="1"/>
</dbReference>
<keyword evidence="4" id="KW-1003">Cell membrane</keyword>
<evidence type="ECO:0000256" key="17">
    <source>
        <dbReference type="SAM" id="Phobius"/>
    </source>
</evidence>
<accession>A0A078M2U3</accession>
<comment type="function">
    <text evidence="15">Member of the two-component regulatory system HssS/HssR involved in intracellular heme homeostasis and tempering of staphylococcal virulence. HssS functions as a heme sensor histidine kinase which is autophosphorylated at a histidine residue and transfers its phosphate group to an aspartate residue of HssR. HssR/HssS activates the expression of hrtAB, an efflux pump, in response to extracellular heme, hemin, hemoglobin or blood.</text>
</comment>
<dbReference type="GO" id="GO:0000155">
    <property type="term" value="F:phosphorelay sensor kinase activity"/>
    <property type="evidence" value="ECO:0007669"/>
    <property type="project" value="InterPro"/>
</dbReference>
<dbReference type="InterPro" id="IPR050398">
    <property type="entry name" value="HssS/ArlS-like"/>
</dbReference>
<dbReference type="HOGENOM" id="CLU_000445_89_6_9"/>
<dbReference type="InterPro" id="IPR005467">
    <property type="entry name" value="His_kinase_dom"/>
</dbReference>
<keyword evidence="7 17" id="KW-0812">Transmembrane</keyword>
<dbReference type="Gene3D" id="1.10.287.130">
    <property type="match status" value="1"/>
</dbReference>
<keyword evidence="13" id="KW-0843">Virulence</keyword>
<gene>
    <name evidence="20" type="primary">hssS</name>
    <name evidence="20" type="ORF">BN1048_01476</name>
</gene>
<dbReference type="InterPro" id="IPR004358">
    <property type="entry name" value="Sig_transdc_His_kin-like_C"/>
</dbReference>
<evidence type="ECO:0000256" key="2">
    <source>
        <dbReference type="ARBA" id="ARBA00004651"/>
    </source>
</evidence>
<dbReference type="InterPro" id="IPR003660">
    <property type="entry name" value="HAMP_dom"/>
</dbReference>
<evidence type="ECO:0000256" key="3">
    <source>
        <dbReference type="ARBA" id="ARBA00012438"/>
    </source>
</evidence>
<dbReference type="GO" id="GO:0005524">
    <property type="term" value="F:ATP binding"/>
    <property type="evidence" value="ECO:0007669"/>
    <property type="project" value="UniProtKB-KW"/>
</dbReference>
<name>A0A078M2U3_9STAP</name>
<dbReference type="Gene3D" id="3.30.565.10">
    <property type="entry name" value="Histidine kinase-like ATPase, C-terminal domain"/>
    <property type="match status" value="1"/>
</dbReference>
<dbReference type="Gene3D" id="6.10.340.10">
    <property type="match status" value="1"/>
</dbReference>
<dbReference type="Pfam" id="PF00672">
    <property type="entry name" value="HAMP"/>
    <property type="match status" value="1"/>
</dbReference>
<dbReference type="Proteomes" id="UP000044136">
    <property type="component" value="Unassembled WGS sequence"/>
</dbReference>
<dbReference type="RefSeq" id="WP_035809857.1">
    <property type="nucleotide sequence ID" value="NZ_CCSE01000001.1"/>
</dbReference>
<keyword evidence="8" id="KW-0547">Nucleotide-binding</keyword>
<reference evidence="20 21" key="1">
    <citation type="submission" date="2014-07" db="EMBL/GenBank/DDBJ databases">
        <authorList>
            <person name="Urmite Genomes Urmite Genomes"/>
        </authorList>
    </citation>
    <scope>NUCLEOTIDE SEQUENCE [LARGE SCALE GENOMIC DNA]</scope>
    <source>
        <strain evidence="20 21">13MG44_air</strain>
    </source>
</reference>
<evidence type="ECO:0000259" key="18">
    <source>
        <dbReference type="PROSITE" id="PS50109"/>
    </source>
</evidence>
<protein>
    <recommendedName>
        <fullName evidence="16">Heme sensor protein HssS</fullName>
        <ecNumber evidence="3">2.7.13.3</ecNumber>
    </recommendedName>
</protein>
<comment type="catalytic activity">
    <reaction evidence="1">
        <text>ATP + protein L-histidine = ADP + protein N-phospho-L-histidine.</text>
        <dbReference type="EC" id="2.7.13.3"/>
    </reaction>
</comment>
<dbReference type="OrthoDB" id="9813151at2"/>
<dbReference type="SMART" id="SM00304">
    <property type="entry name" value="HAMP"/>
    <property type="match status" value="1"/>
</dbReference>